<dbReference type="GO" id="GO:0030130">
    <property type="term" value="C:clathrin coat of trans-Golgi network vesicle"/>
    <property type="evidence" value="ECO:0007669"/>
    <property type="project" value="InterPro"/>
</dbReference>
<accession>A0A383V211</accession>
<evidence type="ECO:0000256" key="6">
    <source>
        <dbReference type="RuleBase" id="RU363137"/>
    </source>
</evidence>
<dbReference type="GO" id="GO:0006886">
    <property type="term" value="P:intracellular protein transport"/>
    <property type="evidence" value="ECO:0007669"/>
    <property type="project" value="InterPro"/>
</dbReference>
<dbReference type="PANTHER" id="PTHR10639:SF7">
    <property type="entry name" value="CLATHRIN LIGHT CHAIN"/>
    <property type="match status" value="1"/>
</dbReference>
<dbReference type="AlphaFoldDB" id="A0A383V211"/>
<organism evidence="7 8">
    <name type="scientific">Blumeria hordei</name>
    <name type="common">Barley powdery mildew</name>
    <name type="synonym">Blumeria graminis f. sp. hordei</name>
    <dbReference type="NCBI Taxonomy" id="2867405"/>
    <lineage>
        <taxon>Eukaryota</taxon>
        <taxon>Fungi</taxon>
        <taxon>Dikarya</taxon>
        <taxon>Ascomycota</taxon>
        <taxon>Pezizomycotina</taxon>
        <taxon>Leotiomycetes</taxon>
        <taxon>Erysiphales</taxon>
        <taxon>Erysiphaceae</taxon>
        <taxon>Blumeria</taxon>
    </lineage>
</organism>
<keyword evidence="4 6" id="KW-0168">Coated pit</keyword>
<dbReference type="VEuPathDB" id="FungiDB:BLGHR1_16832"/>
<keyword evidence="3 6" id="KW-0472">Membrane</keyword>
<protein>
    <recommendedName>
        <fullName evidence="6">Clathrin light chain</fullName>
    </recommendedName>
</protein>
<evidence type="ECO:0000256" key="1">
    <source>
        <dbReference type="ARBA" id="ARBA00004180"/>
    </source>
</evidence>
<dbReference type="GO" id="GO:0072583">
    <property type="term" value="P:clathrin-dependent endocytosis"/>
    <property type="evidence" value="ECO:0007669"/>
    <property type="project" value="EnsemblFungi"/>
</dbReference>
<proteinExistence type="inferred from homology"/>
<dbReference type="EMBL" id="UNSH01000086">
    <property type="protein sequence ID" value="SZF06029.1"/>
    <property type="molecule type" value="Genomic_DNA"/>
</dbReference>
<evidence type="ECO:0000256" key="2">
    <source>
        <dbReference type="ARBA" id="ARBA00005263"/>
    </source>
</evidence>
<evidence type="ECO:0000256" key="3">
    <source>
        <dbReference type="ARBA" id="ARBA00023136"/>
    </source>
</evidence>
<dbReference type="GO" id="GO:0030479">
    <property type="term" value="C:actin cortical patch"/>
    <property type="evidence" value="ECO:0007669"/>
    <property type="project" value="EnsemblFungi"/>
</dbReference>
<dbReference type="InterPro" id="IPR000996">
    <property type="entry name" value="Clathrin_L-chain"/>
</dbReference>
<reference evidence="7 8" key="1">
    <citation type="submission" date="2017-11" db="EMBL/GenBank/DDBJ databases">
        <authorList>
            <person name="Kracher B."/>
        </authorList>
    </citation>
    <scope>NUCLEOTIDE SEQUENCE [LARGE SCALE GENOMIC DNA]</scope>
    <source>
        <strain evidence="7 8">RACE1</strain>
    </source>
</reference>
<dbReference type="GO" id="GO:0005768">
    <property type="term" value="C:endosome"/>
    <property type="evidence" value="ECO:0007669"/>
    <property type="project" value="EnsemblFungi"/>
</dbReference>
<keyword evidence="5 6" id="KW-0968">Cytoplasmic vesicle</keyword>
<dbReference type="GO" id="GO:0005198">
    <property type="term" value="F:structural molecule activity"/>
    <property type="evidence" value="ECO:0007669"/>
    <property type="project" value="InterPro"/>
</dbReference>
<gene>
    <name evidence="7" type="ORF">BLGHR1_16832</name>
</gene>
<dbReference type="Pfam" id="PF01086">
    <property type="entry name" value="Clathrin_lg_ch"/>
    <property type="match status" value="1"/>
</dbReference>
<comment type="subcellular location">
    <subcellularLocation>
        <location evidence="1 6">Cytoplasmic vesicle membrane</location>
        <topology evidence="1 6">Peripheral membrane protein</topology>
        <orientation evidence="1 6">Cytoplasmic side</orientation>
    </subcellularLocation>
    <subcellularLocation>
        <location evidence="6">Membrane</location>
        <location evidence="6">Coated pit</location>
        <topology evidence="6">Peripheral membrane protein</topology>
        <orientation evidence="6">Cytoplasmic side</orientation>
    </subcellularLocation>
    <text evidence="6">Cytoplasmic face of coated pits and vesicles.</text>
</comment>
<dbReference type="GO" id="GO:0032050">
    <property type="term" value="F:clathrin heavy chain binding"/>
    <property type="evidence" value="ECO:0007669"/>
    <property type="project" value="TreeGrafter"/>
</dbReference>
<comment type="similarity">
    <text evidence="2 6">Belongs to the clathrin light chain family.</text>
</comment>
<evidence type="ECO:0000256" key="5">
    <source>
        <dbReference type="ARBA" id="ARBA00023329"/>
    </source>
</evidence>
<dbReference type="GO" id="GO:0030132">
    <property type="term" value="C:clathrin coat of coated pit"/>
    <property type="evidence" value="ECO:0007669"/>
    <property type="project" value="InterPro"/>
</dbReference>
<evidence type="ECO:0000313" key="7">
    <source>
        <dbReference type="EMBL" id="SZF06029.1"/>
    </source>
</evidence>
<dbReference type="GO" id="GO:0006887">
    <property type="term" value="P:exocytosis"/>
    <property type="evidence" value="ECO:0007669"/>
    <property type="project" value="EnsemblFungi"/>
</dbReference>
<dbReference type="Proteomes" id="UP000275772">
    <property type="component" value="Unassembled WGS sequence"/>
</dbReference>
<name>A0A383V211_BLUHO</name>
<evidence type="ECO:0000256" key="4">
    <source>
        <dbReference type="ARBA" id="ARBA00023176"/>
    </source>
</evidence>
<sequence>MADRFPSLEEFDSGVVHPEVQDLATFETADVDDFLSREKALLGDDADQFTSGQGNIEFLSDGPPELLYEEPHQNEDEAVIKFESSFPDIDSRNQNATSGVAASTYQPSQLSQFLEDEPEPIRQWRERRDLQLAERIAISEERKQGTIKIAQQNIDEFYENYNAKKEKGIAQTRREAEEFLNNREDTSAGGTSWERIAKLVNLSGKGIEGGANGTNKSRFRDLLLSLKKDDKAPGASGY</sequence>
<comment type="function">
    <text evidence="6">Clathrin is the major protein of the polyhedral coat of coated pits and vesicles.</text>
</comment>
<dbReference type="PANTHER" id="PTHR10639">
    <property type="entry name" value="CLATHRIN LIGHT CHAIN"/>
    <property type="match status" value="1"/>
</dbReference>
<evidence type="ECO:0000313" key="8">
    <source>
        <dbReference type="Proteomes" id="UP000275772"/>
    </source>
</evidence>